<evidence type="ECO:0000313" key="4">
    <source>
        <dbReference type="RefSeq" id="XP_033573572.1"/>
    </source>
</evidence>
<feature type="compositionally biased region" description="Pro residues" evidence="1">
    <location>
        <begin position="98"/>
        <end position="112"/>
    </location>
</feature>
<keyword evidence="3" id="KW-1185">Reference proteome</keyword>
<reference evidence="2 4" key="1">
    <citation type="journal article" date="2020" name="Stud. Mycol.">
        <title>101 Dothideomycetes genomes: a test case for predicting lifestyles and emergence of pathogens.</title>
        <authorList>
            <person name="Haridas S."/>
            <person name="Albert R."/>
            <person name="Binder M."/>
            <person name="Bloem J."/>
            <person name="Labutti K."/>
            <person name="Salamov A."/>
            <person name="Andreopoulos B."/>
            <person name="Baker S."/>
            <person name="Barry K."/>
            <person name="Bills G."/>
            <person name="Bluhm B."/>
            <person name="Cannon C."/>
            <person name="Castanera R."/>
            <person name="Culley D."/>
            <person name="Daum C."/>
            <person name="Ezra D."/>
            <person name="Gonzalez J."/>
            <person name="Henrissat B."/>
            <person name="Kuo A."/>
            <person name="Liang C."/>
            <person name="Lipzen A."/>
            <person name="Lutzoni F."/>
            <person name="Magnuson J."/>
            <person name="Mondo S."/>
            <person name="Nolan M."/>
            <person name="Ohm R."/>
            <person name="Pangilinan J."/>
            <person name="Park H.-J."/>
            <person name="Ramirez L."/>
            <person name="Alfaro M."/>
            <person name="Sun H."/>
            <person name="Tritt A."/>
            <person name="Yoshinaga Y."/>
            <person name="Zwiers L.-H."/>
            <person name="Turgeon B."/>
            <person name="Goodwin S."/>
            <person name="Spatafora J."/>
            <person name="Crous P."/>
            <person name="Grigoriev I."/>
        </authorList>
    </citation>
    <scope>NUCLEOTIDE SEQUENCE</scope>
    <source>
        <strain evidence="2 4">CBS 304.34</strain>
    </source>
</reference>
<organism evidence="2">
    <name type="scientific">Mytilinidion resinicola</name>
    <dbReference type="NCBI Taxonomy" id="574789"/>
    <lineage>
        <taxon>Eukaryota</taxon>
        <taxon>Fungi</taxon>
        <taxon>Dikarya</taxon>
        <taxon>Ascomycota</taxon>
        <taxon>Pezizomycotina</taxon>
        <taxon>Dothideomycetes</taxon>
        <taxon>Pleosporomycetidae</taxon>
        <taxon>Mytilinidiales</taxon>
        <taxon>Mytilinidiaceae</taxon>
        <taxon>Mytilinidion</taxon>
    </lineage>
</organism>
<dbReference type="RefSeq" id="XP_033573572.1">
    <property type="nucleotide sequence ID" value="XM_033728927.1"/>
</dbReference>
<proteinExistence type="predicted"/>
<sequence>MTPAWQPCRARQDRLDGRRHRRSTRRPVLCGPVGRHWWCGLLLLLGRLAASWRAPPRSITLASISHPLLHLNRVTHNHDHRNQPHVPTPAAPRALPCAPGPSPSPSPSPPRSPSLTISVAVTNHLSPAPASARPAGAIAASHTAAAAGSPCAPSACRRLRLLQRPASCLRDPVRC</sequence>
<dbReference type="GeneID" id="54469820"/>
<dbReference type="EMBL" id="MU003706">
    <property type="protein sequence ID" value="KAF2806608.1"/>
    <property type="molecule type" value="Genomic_DNA"/>
</dbReference>
<name>A0A6A6YDH2_9PEZI</name>
<protein>
    <submittedName>
        <fullName evidence="2 4">Uncharacterized protein</fullName>
    </submittedName>
</protein>
<reference evidence="4" key="3">
    <citation type="submission" date="2025-04" db="UniProtKB">
        <authorList>
            <consortium name="RefSeq"/>
        </authorList>
    </citation>
    <scope>IDENTIFICATION</scope>
    <source>
        <strain evidence="4">CBS 304.34</strain>
    </source>
</reference>
<dbReference type="Proteomes" id="UP000504636">
    <property type="component" value="Unplaced"/>
</dbReference>
<feature type="region of interest" description="Disordered" evidence="1">
    <location>
        <begin position="78"/>
        <end position="115"/>
    </location>
</feature>
<gene>
    <name evidence="2 4" type="ORF">BDZ99DRAFT_81836</name>
</gene>
<evidence type="ECO:0000256" key="1">
    <source>
        <dbReference type="SAM" id="MobiDB-lite"/>
    </source>
</evidence>
<reference evidence="4" key="2">
    <citation type="submission" date="2020-04" db="EMBL/GenBank/DDBJ databases">
        <authorList>
            <consortium name="NCBI Genome Project"/>
        </authorList>
    </citation>
    <scope>NUCLEOTIDE SEQUENCE</scope>
    <source>
        <strain evidence="4">CBS 304.34</strain>
    </source>
</reference>
<evidence type="ECO:0000313" key="3">
    <source>
        <dbReference type="Proteomes" id="UP000504636"/>
    </source>
</evidence>
<accession>A0A6A6YDH2</accession>
<dbReference type="AlphaFoldDB" id="A0A6A6YDH2"/>
<evidence type="ECO:0000313" key="2">
    <source>
        <dbReference type="EMBL" id="KAF2806608.1"/>
    </source>
</evidence>
<feature type="region of interest" description="Disordered" evidence="1">
    <location>
        <begin position="1"/>
        <end position="25"/>
    </location>
</feature>